<evidence type="ECO:0000256" key="1">
    <source>
        <dbReference type="ARBA" id="ARBA00010641"/>
    </source>
</evidence>
<feature type="domain" description="RNA polymerase sigma factor 70 region 4 type 2" evidence="7">
    <location>
        <begin position="112"/>
        <end position="159"/>
    </location>
</feature>
<dbReference type="SUPFAM" id="SSF88659">
    <property type="entry name" value="Sigma3 and sigma4 domains of RNA polymerase sigma factors"/>
    <property type="match status" value="1"/>
</dbReference>
<organism evidence="8 9">
    <name type="scientific">Nocardioides astragali</name>
    <dbReference type="NCBI Taxonomy" id="1776736"/>
    <lineage>
        <taxon>Bacteria</taxon>
        <taxon>Bacillati</taxon>
        <taxon>Actinomycetota</taxon>
        <taxon>Actinomycetes</taxon>
        <taxon>Propionibacteriales</taxon>
        <taxon>Nocardioidaceae</taxon>
        <taxon>Nocardioides</taxon>
    </lineage>
</organism>
<comment type="similarity">
    <text evidence="1">Belongs to the sigma-70 factor family. ECF subfamily.</text>
</comment>
<dbReference type="InterPro" id="IPR014284">
    <property type="entry name" value="RNA_pol_sigma-70_dom"/>
</dbReference>
<accession>A0ABW2MY56</accession>
<evidence type="ECO:0000313" key="9">
    <source>
        <dbReference type="Proteomes" id="UP001596524"/>
    </source>
</evidence>
<dbReference type="CDD" id="cd06171">
    <property type="entry name" value="Sigma70_r4"/>
    <property type="match status" value="1"/>
</dbReference>
<dbReference type="InterPro" id="IPR014325">
    <property type="entry name" value="RNA_pol_sigma-E_actinobac"/>
</dbReference>
<dbReference type="InterPro" id="IPR039425">
    <property type="entry name" value="RNA_pol_sigma-70-like"/>
</dbReference>
<feature type="domain" description="RNA polymerase sigma-70 region 2" evidence="6">
    <location>
        <begin position="23"/>
        <end position="84"/>
    </location>
</feature>
<keyword evidence="2" id="KW-0805">Transcription regulation</keyword>
<sequence length="182" mass="20722">MTSRRPEATRVDFESWLVAREHTLQRTALLLTGDPHSAKDLVQNALAKLYLAWDRIEQRERIDAYARRVLVNEHRSTWRRAWRRHEVTTEVLPDTGATSVEYDGTRDAVWGFVAGLPPRQRAVIVLRYYEDLTEAETADLLGITVGTVKSQAHKALAALRASVGDHPAIDRPMTDLNRQGER</sequence>
<evidence type="ECO:0000259" key="6">
    <source>
        <dbReference type="Pfam" id="PF04542"/>
    </source>
</evidence>
<dbReference type="NCBIfam" id="TIGR02937">
    <property type="entry name" value="sigma70-ECF"/>
    <property type="match status" value="1"/>
</dbReference>
<keyword evidence="3" id="KW-0731">Sigma factor</keyword>
<evidence type="ECO:0000313" key="8">
    <source>
        <dbReference type="EMBL" id="MFC7359971.1"/>
    </source>
</evidence>
<evidence type="ECO:0000256" key="4">
    <source>
        <dbReference type="ARBA" id="ARBA00023125"/>
    </source>
</evidence>
<dbReference type="RefSeq" id="WP_255890776.1">
    <property type="nucleotide sequence ID" value="NZ_JAFMZM010000003.1"/>
</dbReference>
<reference evidence="9" key="1">
    <citation type="journal article" date="2019" name="Int. J. Syst. Evol. Microbiol.">
        <title>The Global Catalogue of Microorganisms (GCM) 10K type strain sequencing project: providing services to taxonomists for standard genome sequencing and annotation.</title>
        <authorList>
            <consortium name="The Broad Institute Genomics Platform"/>
            <consortium name="The Broad Institute Genome Sequencing Center for Infectious Disease"/>
            <person name="Wu L."/>
            <person name="Ma J."/>
        </authorList>
    </citation>
    <scope>NUCLEOTIDE SEQUENCE [LARGE SCALE GENOMIC DNA]</scope>
    <source>
        <strain evidence="9">FCH27</strain>
    </source>
</reference>
<gene>
    <name evidence="8" type="ORF">ACFQO6_06785</name>
</gene>
<comment type="caution">
    <text evidence="8">The sequence shown here is derived from an EMBL/GenBank/DDBJ whole genome shotgun (WGS) entry which is preliminary data.</text>
</comment>
<dbReference type="InterPro" id="IPR036388">
    <property type="entry name" value="WH-like_DNA-bd_sf"/>
</dbReference>
<dbReference type="SUPFAM" id="SSF88946">
    <property type="entry name" value="Sigma2 domain of RNA polymerase sigma factors"/>
    <property type="match status" value="1"/>
</dbReference>
<evidence type="ECO:0000256" key="2">
    <source>
        <dbReference type="ARBA" id="ARBA00023015"/>
    </source>
</evidence>
<dbReference type="Pfam" id="PF08281">
    <property type="entry name" value="Sigma70_r4_2"/>
    <property type="match status" value="1"/>
</dbReference>
<dbReference type="Gene3D" id="1.10.10.10">
    <property type="entry name" value="Winged helix-like DNA-binding domain superfamily/Winged helix DNA-binding domain"/>
    <property type="match status" value="1"/>
</dbReference>
<dbReference type="Gene3D" id="1.10.1740.10">
    <property type="match status" value="1"/>
</dbReference>
<dbReference type="InterPro" id="IPR013249">
    <property type="entry name" value="RNA_pol_sigma70_r4_t2"/>
</dbReference>
<dbReference type="Pfam" id="PF04542">
    <property type="entry name" value="Sigma70_r2"/>
    <property type="match status" value="1"/>
</dbReference>
<dbReference type="Proteomes" id="UP001596524">
    <property type="component" value="Unassembled WGS sequence"/>
</dbReference>
<keyword evidence="5" id="KW-0804">Transcription</keyword>
<name>A0ABW2MY56_9ACTN</name>
<evidence type="ECO:0000256" key="3">
    <source>
        <dbReference type="ARBA" id="ARBA00023082"/>
    </source>
</evidence>
<dbReference type="PANTHER" id="PTHR43133:SF50">
    <property type="entry name" value="ECF RNA POLYMERASE SIGMA FACTOR SIGM"/>
    <property type="match status" value="1"/>
</dbReference>
<keyword evidence="9" id="KW-1185">Reference proteome</keyword>
<dbReference type="NCBIfam" id="TIGR02983">
    <property type="entry name" value="SigE-fam_strep"/>
    <property type="match status" value="1"/>
</dbReference>
<dbReference type="PANTHER" id="PTHR43133">
    <property type="entry name" value="RNA POLYMERASE ECF-TYPE SIGMA FACTO"/>
    <property type="match status" value="1"/>
</dbReference>
<protein>
    <submittedName>
        <fullName evidence="8">SigE family RNA polymerase sigma factor</fullName>
    </submittedName>
</protein>
<dbReference type="InterPro" id="IPR013325">
    <property type="entry name" value="RNA_pol_sigma_r2"/>
</dbReference>
<dbReference type="InterPro" id="IPR007627">
    <property type="entry name" value="RNA_pol_sigma70_r2"/>
</dbReference>
<dbReference type="InterPro" id="IPR013324">
    <property type="entry name" value="RNA_pol_sigma_r3/r4-like"/>
</dbReference>
<evidence type="ECO:0000256" key="5">
    <source>
        <dbReference type="ARBA" id="ARBA00023163"/>
    </source>
</evidence>
<dbReference type="EMBL" id="JBHTCH010000005">
    <property type="protein sequence ID" value="MFC7359971.1"/>
    <property type="molecule type" value="Genomic_DNA"/>
</dbReference>
<evidence type="ECO:0000259" key="7">
    <source>
        <dbReference type="Pfam" id="PF08281"/>
    </source>
</evidence>
<proteinExistence type="inferred from homology"/>
<keyword evidence="4" id="KW-0238">DNA-binding</keyword>